<dbReference type="AlphaFoldDB" id="I3T3U0"/>
<dbReference type="EMBL" id="BT147388">
    <property type="protein sequence ID" value="AFK47182.1"/>
    <property type="molecule type" value="mRNA"/>
</dbReference>
<name>I3T3U0_LOTJA</name>
<keyword evidence="1" id="KW-0812">Transmembrane</keyword>
<accession>I3T3U0</accession>
<protein>
    <submittedName>
        <fullName evidence="2">Uncharacterized protein</fullName>
    </submittedName>
</protein>
<evidence type="ECO:0000313" key="2">
    <source>
        <dbReference type="EMBL" id="AFK47182.1"/>
    </source>
</evidence>
<evidence type="ECO:0000256" key="1">
    <source>
        <dbReference type="SAM" id="Phobius"/>
    </source>
</evidence>
<proteinExistence type="evidence at transcript level"/>
<feature type="transmembrane region" description="Helical" evidence="1">
    <location>
        <begin position="13"/>
        <end position="41"/>
    </location>
</feature>
<keyword evidence="1" id="KW-1133">Transmembrane helix</keyword>
<sequence>MLINSCRSGLGKLIYLLMTLLLFAFWCTLGSLPCWMPHLVMAKNQMMSKRRQS</sequence>
<keyword evidence="1" id="KW-0472">Membrane</keyword>
<reference evidence="2" key="1">
    <citation type="submission" date="2012-05" db="EMBL/GenBank/DDBJ databases">
        <authorList>
            <person name="Krishnakumar V."/>
            <person name="Cheung F."/>
            <person name="Xiao Y."/>
            <person name="Chan A."/>
            <person name="Moskal W.A."/>
            <person name="Town C.D."/>
        </authorList>
    </citation>
    <scope>NUCLEOTIDE SEQUENCE</scope>
</reference>
<organism evidence="2">
    <name type="scientific">Lotus japonicus</name>
    <name type="common">Lotus corniculatus var. japonicus</name>
    <dbReference type="NCBI Taxonomy" id="34305"/>
    <lineage>
        <taxon>Eukaryota</taxon>
        <taxon>Viridiplantae</taxon>
        <taxon>Streptophyta</taxon>
        <taxon>Embryophyta</taxon>
        <taxon>Tracheophyta</taxon>
        <taxon>Spermatophyta</taxon>
        <taxon>Magnoliopsida</taxon>
        <taxon>eudicotyledons</taxon>
        <taxon>Gunneridae</taxon>
        <taxon>Pentapetalae</taxon>
        <taxon>rosids</taxon>
        <taxon>fabids</taxon>
        <taxon>Fabales</taxon>
        <taxon>Fabaceae</taxon>
        <taxon>Papilionoideae</taxon>
        <taxon>50 kb inversion clade</taxon>
        <taxon>NPAAA clade</taxon>
        <taxon>Hologalegina</taxon>
        <taxon>robinioid clade</taxon>
        <taxon>Loteae</taxon>
        <taxon>Lotus</taxon>
    </lineage>
</organism>